<keyword evidence="8" id="KW-1185">Reference proteome</keyword>
<dbReference type="GO" id="GO:0045022">
    <property type="term" value="P:early endosome to late endosome transport"/>
    <property type="evidence" value="ECO:0007669"/>
    <property type="project" value="TreeGrafter"/>
</dbReference>
<dbReference type="GO" id="GO:0005769">
    <property type="term" value="C:early endosome"/>
    <property type="evidence" value="ECO:0007669"/>
    <property type="project" value="TreeGrafter"/>
</dbReference>
<dbReference type="PANTHER" id="PTHR22999">
    <property type="entry name" value="PX SERINE/THREONINE KINASE PXK"/>
    <property type="match status" value="1"/>
</dbReference>
<dbReference type="CDD" id="cd22062">
    <property type="entry name" value="WH2_DdVASP-like"/>
    <property type="match status" value="1"/>
</dbReference>
<organism evidence="7 8">
    <name type="scientific">Myodes glareolus</name>
    <name type="common">Bank vole</name>
    <name type="synonym">Clethrionomys glareolus</name>
    <dbReference type="NCBI Taxonomy" id="447135"/>
    <lineage>
        <taxon>Eukaryota</taxon>
        <taxon>Metazoa</taxon>
        <taxon>Chordata</taxon>
        <taxon>Craniata</taxon>
        <taxon>Vertebrata</taxon>
        <taxon>Euteleostomi</taxon>
        <taxon>Mammalia</taxon>
        <taxon>Eutheria</taxon>
        <taxon>Euarchontoglires</taxon>
        <taxon>Glires</taxon>
        <taxon>Rodentia</taxon>
        <taxon>Myomorpha</taxon>
        <taxon>Muroidea</taxon>
        <taxon>Cricetidae</taxon>
        <taxon>Arvicolinae</taxon>
        <taxon>Myodes</taxon>
    </lineage>
</organism>
<dbReference type="SMART" id="SM00312">
    <property type="entry name" value="PX"/>
    <property type="match status" value="1"/>
</dbReference>
<feature type="region of interest" description="Disordered" evidence="3">
    <location>
        <begin position="441"/>
        <end position="548"/>
    </location>
</feature>
<dbReference type="GO" id="GO:0005770">
    <property type="term" value="C:late endosome"/>
    <property type="evidence" value="ECO:0007669"/>
    <property type="project" value="TreeGrafter"/>
</dbReference>
<dbReference type="GO" id="GO:0035091">
    <property type="term" value="F:phosphatidylinositol binding"/>
    <property type="evidence" value="ECO:0007669"/>
    <property type="project" value="InterPro"/>
</dbReference>
<dbReference type="PROSITE" id="PS50011">
    <property type="entry name" value="PROTEIN_KINASE_DOM"/>
    <property type="match status" value="1"/>
</dbReference>
<comment type="subcellular location">
    <subcellularLocation>
        <location evidence="1">Cytoplasm</location>
    </subcellularLocation>
</comment>
<dbReference type="InterPro" id="IPR000719">
    <property type="entry name" value="Prot_kinase_dom"/>
</dbReference>
<dbReference type="GO" id="GO:0005886">
    <property type="term" value="C:plasma membrane"/>
    <property type="evidence" value="ECO:0007669"/>
    <property type="project" value="TreeGrafter"/>
</dbReference>
<feature type="compositionally biased region" description="Low complexity" evidence="3">
    <location>
        <begin position="488"/>
        <end position="517"/>
    </location>
</feature>
<dbReference type="Gene3D" id="3.30.200.20">
    <property type="entry name" value="Phosphorylase Kinase, domain 1"/>
    <property type="match status" value="1"/>
</dbReference>
<protein>
    <recommendedName>
        <fullName evidence="9">PX domain containing serine/threonine kinase like</fullName>
    </recommendedName>
</protein>
<dbReference type="PROSITE" id="PS51082">
    <property type="entry name" value="WH2"/>
    <property type="match status" value="1"/>
</dbReference>
<gene>
    <name evidence="7" type="ORF">U0070_006323</name>
</gene>
<dbReference type="PROSITE" id="PS50195">
    <property type="entry name" value="PX"/>
    <property type="match status" value="1"/>
</dbReference>
<dbReference type="InterPro" id="IPR051837">
    <property type="entry name" value="SortingNexin/PXDomain-PKLike"/>
</dbReference>
<feature type="compositionally biased region" description="Basic residues" evidence="3">
    <location>
        <begin position="462"/>
        <end position="474"/>
    </location>
</feature>
<dbReference type="PANTHER" id="PTHR22999:SF40">
    <property type="entry name" value="PX DOMAIN-CONTAINING PROTEIN KINASE-LIKE PROTEIN"/>
    <property type="match status" value="1"/>
</dbReference>
<reference evidence="7 8" key="1">
    <citation type="journal article" date="2023" name="bioRxiv">
        <title>Conserved and derived expression patterns and positive selection on dental genes reveal complex evolutionary context of ever-growing rodent molars.</title>
        <authorList>
            <person name="Calamari Z.T."/>
            <person name="Song A."/>
            <person name="Cohen E."/>
            <person name="Akter M."/>
            <person name="Roy R.D."/>
            <person name="Hallikas O."/>
            <person name="Christensen M.M."/>
            <person name="Li P."/>
            <person name="Marangoni P."/>
            <person name="Jernvall J."/>
            <person name="Klein O.D."/>
        </authorList>
    </citation>
    <scope>NUCLEOTIDE SEQUENCE [LARGE SCALE GENOMIC DNA]</scope>
    <source>
        <strain evidence="7">V071</strain>
    </source>
</reference>
<dbReference type="GO" id="GO:0043271">
    <property type="term" value="P:negative regulation of monoatomic ion transport"/>
    <property type="evidence" value="ECO:0007669"/>
    <property type="project" value="TreeGrafter"/>
</dbReference>
<dbReference type="FunFam" id="1.10.510.10:FF:000830">
    <property type="entry name" value="PX domain-containing serine/threonine kinase"/>
    <property type="match status" value="1"/>
</dbReference>
<dbReference type="Pfam" id="PF07714">
    <property type="entry name" value="PK_Tyr_Ser-Thr"/>
    <property type="match status" value="1"/>
</dbReference>
<comment type="caution">
    <text evidence="7">The sequence shown here is derived from an EMBL/GenBank/DDBJ whole genome shotgun (WGS) entry which is preliminary data.</text>
</comment>
<dbReference type="InterPro" id="IPR011009">
    <property type="entry name" value="Kinase-like_dom_sf"/>
</dbReference>
<dbReference type="GO" id="GO:0003779">
    <property type="term" value="F:actin binding"/>
    <property type="evidence" value="ECO:0007669"/>
    <property type="project" value="InterPro"/>
</dbReference>
<dbReference type="SUPFAM" id="SSF64268">
    <property type="entry name" value="PX domain"/>
    <property type="match status" value="1"/>
</dbReference>
<evidence type="ECO:0000259" key="4">
    <source>
        <dbReference type="PROSITE" id="PS50011"/>
    </source>
</evidence>
<dbReference type="Gene3D" id="1.10.510.10">
    <property type="entry name" value="Transferase(Phosphotransferase) domain 1"/>
    <property type="match status" value="1"/>
</dbReference>
<evidence type="ECO:0000256" key="1">
    <source>
        <dbReference type="ARBA" id="ARBA00004496"/>
    </source>
</evidence>
<dbReference type="Pfam" id="PF02205">
    <property type="entry name" value="WH2"/>
    <property type="match status" value="1"/>
</dbReference>
<dbReference type="AlphaFoldDB" id="A0AAW0J1K0"/>
<dbReference type="GO" id="GO:0008333">
    <property type="term" value="P:endosome to lysosome transport"/>
    <property type="evidence" value="ECO:0007669"/>
    <property type="project" value="TreeGrafter"/>
</dbReference>
<dbReference type="SUPFAM" id="SSF56112">
    <property type="entry name" value="Protein kinase-like (PK-like)"/>
    <property type="match status" value="1"/>
</dbReference>
<feature type="compositionally biased region" description="Pro residues" evidence="3">
    <location>
        <begin position="518"/>
        <end position="530"/>
    </location>
</feature>
<evidence type="ECO:0000313" key="7">
    <source>
        <dbReference type="EMBL" id="KAK7820554.1"/>
    </source>
</evidence>
<name>A0AAW0J1K0_MYOGA</name>
<feature type="domain" description="Protein kinase" evidence="4">
    <location>
        <begin position="97"/>
        <end position="486"/>
    </location>
</feature>
<keyword evidence="2" id="KW-0963">Cytoplasm</keyword>
<dbReference type="GO" id="GO:0006622">
    <property type="term" value="P:protein targeting to lysosome"/>
    <property type="evidence" value="ECO:0007669"/>
    <property type="project" value="TreeGrafter"/>
</dbReference>
<dbReference type="EMBL" id="JBBHLL010000071">
    <property type="protein sequence ID" value="KAK7820554.1"/>
    <property type="molecule type" value="Genomic_DNA"/>
</dbReference>
<feature type="compositionally biased region" description="Basic residues" evidence="3">
    <location>
        <begin position="442"/>
        <end position="453"/>
    </location>
</feature>
<evidence type="ECO:0000259" key="6">
    <source>
        <dbReference type="PROSITE" id="PS51082"/>
    </source>
</evidence>
<dbReference type="InterPro" id="IPR003124">
    <property type="entry name" value="WH2_dom"/>
</dbReference>
<proteinExistence type="predicted"/>
<feature type="domain" description="PX" evidence="5">
    <location>
        <begin position="1"/>
        <end position="135"/>
    </location>
</feature>
<sequence length="583" mass="65840">EYIIRVQRGISTENSWQIVRRYSDFDLLNNSLQIKAKFLETLVESVCNLEAPTRPEAQFQVPPRVPYNSALHSEADIAGLSLPLPPKKLIGNMDREFIAERQRGLQNYLNVIMANHVLSNCELLKKFLDPNNYSANYTEIALQQVSMFFRSEPKWEVVEPLKDIGWRIRKKYFLMKIKNQPKERLADLGPDKYLTDKDFQCIIKLLPSCVHPYIYRVTFATANESSALLIRTFNEKGTLKDLIYKAKPKDPFLKKYCNPKKTQGLELQQIKTYGRQILEVLKFLHDKGFPYGHLHAANVMMDGNTCRLLDLENSLLGLPSFYRSYFTQFRKINTLESIDVHCFGHLLYEMTYGRPPDSVPVDSFPPAPSMAVVAVLESTLSCEACKNGMPTVSRLLQMPLFSDVLLTTSEKPQFKIPTKLKEALRIAKECIEKRLMEEQKQIHQHRRLTRAQSHHGSEEERKRRKILARKKSKRSAVENNEEQPVKHNSNNSGSGASSPLTSPSSPTPPSTAGLSSALPPPPPPPPPPPAGLSTTSGTEMPVPLLPQDVNGVNRGALLSSIQNFQKGTLRKAKTCDHSAPKIG</sequence>
<feature type="domain" description="WH2" evidence="6">
    <location>
        <begin position="553"/>
        <end position="572"/>
    </location>
</feature>
<dbReference type="GO" id="GO:0005524">
    <property type="term" value="F:ATP binding"/>
    <property type="evidence" value="ECO:0007669"/>
    <property type="project" value="InterPro"/>
</dbReference>
<evidence type="ECO:0000313" key="8">
    <source>
        <dbReference type="Proteomes" id="UP001488838"/>
    </source>
</evidence>
<dbReference type="InterPro" id="IPR036871">
    <property type="entry name" value="PX_dom_sf"/>
</dbReference>
<dbReference type="SMART" id="SM00220">
    <property type="entry name" value="S_TKc"/>
    <property type="match status" value="1"/>
</dbReference>
<dbReference type="InterPro" id="IPR001683">
    <property type="entry name" value="PX_dom"/>
</dbReference>
<evidence type="ECO:0000256" key="2">
    <source>
        <dbReference type="ARBA" id="ARBA00022490"/>
    </source>
</evidence>
<accession>A0AAW0J1K0</accession>
<evidence type="ECO:0008006" key="9">
    <source>
        <dbReference type="Google" id="ProtNLM"/>
    </source>
</evidence>
<feature type="non-terminal residue" evidence="7">
    <location>
        <position position="1"/>
    </location>
</feature>
<dbReference type="Proteomes" id="UP001488838">
    <property type="component" value="Unassembled WGS sequence"/>
</dbReference>
<dbReference type="InterPro" id="IPR001245">
    <property type="entry name" value="Ser-Thr/Tyr_kinase_cat_dom"/>
</dbReference>
<evidence type="ECO:0000256" key="3">
    <source>
        <dbReference type="SAM" id="MobiDB-lite"/>
    </source>
</evidence>
<evidence type="ECO:0000259" key="5">
    <source>
        <dbReference type="PROSITE" id="PS50195"/>
    </source>
</evidence>
<dbReference type="GO" id="GO:0004672">
    <property type="term" value="F:protein kinase activity"/>
    <property type="evidence" value="ECO:0007669"/>
    <property type="project" value="InterPro"/>
</dbReference>
<dbReference type="Gene3D" id="3.30.1520.10">
    <property type="entry name" value="Phox-like domain"/>
    <property type="match status" value="1"/>
</dbReference>
<dbReference type="Pfam" id="PF00787">
    <property type="entry name" value="PX"/>
    <property type="match status" value="1"/>
</dbReference>